<dbReference type="InterPro" id="IPR036887">
    <property type="entry name" value="HTH_APSES_sf"/>
</dbReference>
<dbReference type="GO" id="GO:0030435">
    <property type="term" value="P:sporulation resulting in formation of a cellular spore"/>
    <property type="evidence" value="ECO:0007669"/>
    <property type="project" value="UniProtKB-KW"/>
</dbReference>
<evidence type="ECO:0000256" key="3">
    <source>
        <dbReference type="ARBA" id="ARBA00022969"/>
    </source>
</evidence>
<dbReference type="Gene3D" id="3.10.260.10">
    <property type="entry name" value="Transcription regulator HTH, APSES-type DNA-binding domain"/>
    <property type="match status" value="1"/>
</dbReference>
<evidence type="ECO:0000256" key="4">
    <source>
        <dbReference type="ARBA" id="ARBA00023015"/>
    </source>
</evidence>
<feature type="compositionally biased region" description="Polar residues" evidence="11">
    <location>
        <begin position="792"/>
        <end position="824"/>
    </location>
</feature>
<feature type="domain" description="HTH APSES-type" evidence="12">
    <location>
        <begin position="382"/>
        <end position="488"/>
    </location>
</feature>
<gene>
    <name evidence="13" type="ORF">CNMCM8927_002275</name>
</gene>
<feature type="compositionally biased region" description="Basic and acidic residues" evidence="11">
    <location>
        <begin position="713"/>
        <end position="722"/>
    </location>
</feature>
<keyword evidence="3" id="KW-0749">Sporulation</keyword>
<dbReference type="SMART" id="SM01252">
    <property type="entry name" value="KilA-N"/>
    <property type="match status" value="1"/>
</dbReference>
<evidence type="ECO:0000256" key="6">
    <source>
        <dbReference type="ARBA" id="ARBA00023163"/>
    </source>
</evidence>
<dbReference type="AlphaFoldDB" id="A0AAN5YHX7"/>
<reference evidence="13" key="2">
    <citation type="submission" date="2020-04" db="EMBL/GenBank/DDBJ databases">
        <authorList>
            <person name="Santos R.A.C."/>
            <person name="Steenwyk J.L."/>
            <person name="Rivero-Menendez O."/>
            <person name="Mead M.E."/>
            <person name="Silva L.P."/>
            <person name="Bastos R.W."/>
            <person name="Alastruey-Izquierdo A."/>
            <person name="Goldman G.H."/>
            <person name="Rokas A."/>
        </authorList>
    </citation>
    <scope>NUCLEOTIDE SEQUENCE</scope>
    <source>
        <strain evidence="13">CNM-CM8927</strain>
    </source>
</reference>
<dbReference type="SUPFAM" id="SSF54616">
    <property type="entry name" value="DNA-binding domain of Mlu1-box binding protein MBP1"/>
    <property type="match status" value="1"/>
</dbReference>
<dbReference type="InterPro" id="IPR003163">
    <property type="entry name" value="Tscrpt_reg_HTH_APSES-type"/>
</dbReference>
<name>A0AAN5YHX7_ASPLE</name>
<evidence type="ECO:0000256" key="10">
    <source>
        <dbReference type="ARBA" id="ARBA00073433"/>
    </source>
</evidence>
<feature type="compositionally biased region" description="Low complexity" evidence="11">
    <location>
        <begin position="182"/>
        <end position="200"/>
    </location>
</feature>
<feature type="compositionally biased region" description="Low complexity" evidence="11">
    <location>
        <begin position="529"/>
        <end position="547"/>
    </location>
</feature>
<evidence type="ECO:0000256" key="1">
    <source>
        <dbReference type="ARBA" id="ARBA00007247"/>
    </source>
</evidence>
<dbReference type="FunFam" id="3.10.260.10:FF:000003">
    <property type="entry name" value="Ascospore maturation 1 protein"/>
    <property type="match status" value="1"/>
</dbReference>
<organism evidence="13 14">
    <name type="scientific">Aspergillus lentulus</name>
    <dbReference type="NCBI Taxonomy" id="293939"/>
    <lineage>
        <taxon>Eukaryota</taxon>
        <taxon>Fungi</taxon>
        <taxon>Dikarya</taxon>
        <taxon>Ascomycota</taxon>
        <taxon>Pezizomycotina</taxon>
        <taxon>Eurotiomycetes</taxon>
        <taxon>Eurotiomycetidae</taxon>
        <taxon>Eurotiales</taxon>
        <taxon>Aspergillaceae</taxon>
        <taxon>Aspergillus</taxon>
        <taxon>Aspergillus subgen. Fumigati</taxon>
    </lineage>
</organism>
<proteinExistence type="inferred from homology"/>
<evidence type="ECO:0000313" key="14">
    <source>
        <dbReference type="Proteomes" id="UP000649114"/>
    </source>
</evidence>
<dbReference type="GO" id="GO:0005634">
    <property type="term" value="C:nucleus"/>
    <property type="evidence" value="ECO:0007669"/>
    <property type="project" value="TreeGrafter"/>
</dbReference>
<feature type="compositionally biased region" description="Polar residues" evidence="11">
    <location>
        <begin position="733"/>
        <end position="744"/>
    </location>
</feature>
<reference evidence="13" key="1">
    <citation type="journal article" date="2020" name="bioRxiv">
        <title>Genomic and phenotypic heterogeneity of clinical isolates of the human pathogens Aspergillus fumigatus, Aspergillus lentulus and Aspergillus fumigatiaffinis.</title>
        <authorList>
            <person name="dos Santos R.A.C."/>
            <person name="Steenwyk J.L."/>
            <person name="Rivero-Menendez O."/>
            <person name="Mead M.E."/>
            <person name="Silva L.P."/>
            <person name="Bastos R.W."/>
            <person name="Alastruey-Izquierdo A."/>
            <person name="Goldman G.H."/>
            <person name="Rokas A."/>
        </authorList>
    </citation>
    <scope>NUCLEOTIDE SEQUENCE</scope>
    <source>
        <strain evidence="13">CNM-CM8927</strain>
    </source>
</reference>
<dbReference type="EMBL" id="JAAAPU010000164">
    <property type="protein sequence ID" value="KAF4200943.1"/>
    <property type="molecule type" value="Genomic_DNA"/>
</dbReference>
<dbReference type="PANTHER" id="PTHR47792:SF1">
    <property type="entry name" value="PROTEIN SOK2-RELATED"/>
    <property type="match status" value="1"/>
</dbReference>
<dbReference type="PANTHER" id="PTHR47792">
    <property type="entry name" value="PROTEIN SOK2-RELATED"/>
    <property type="match status" value="1"/>
</dbReference>
<feature type="compositionally biased region" description="Polar residues" evidence="11">
    <location>
        <begin position="634"/>
        <end position="645"/>
    </location>
</feature>
<dbReference type="InterPro" id="IPR018004">
    <property type="entry name" value="KilA/APSES_HTH"/>
</dbReference>
<comment type="similarity">
    <text evidence="1">Belongs to the EFG1/PHD1/stuA family.</text>
</comment>
<sequence>MLRLVVLLTATSPLRLLKIERLLSYGDNSTDYGAGEKKPELLSPDGVDREAKGCETRSSVVLTQLTLNGFGTCYSYSEVDGDFGLDRGLVTGLGCVSLTDFFDVPSAPSPLHFQTVTHQTEKLELPSISQVHTRGPVDIPWYNHHAAERPLLSGDKLPALSLPTASQPIVSGQSYRASYEESAPGSTSSSARTSLSSGTAPTISEARTPPSVDLVAGGHGRLSLESSASQDYTVAQNQVSDSYYPNPTPLGSMNQTQPYMDVHSSHLSSAQPYASQAATAGAMAHYPQYHQQPPVLQPASTYGPASSYSQYAYPSGVASSQAAPPPPSTSMSSQVPAQLLPLPAVNSHTVTAPGYGNTTGTPMQGFVYDTTGQLAPPGAKPRVTATLWEDEGSLCYQVEAKGVCVARREDNHMINGTKLLNVAGMTRGRRDGILKSEKVRHVVKIGPMHLKGVWIPFERALEFANKEKITDLLYPLFVHNIGGLLYHPTNQTRTNMVVQESQQRRLEGPPSARTPQASQPPALHHHHSMQPSIPSQMPQPPTMSSQPGGRPPLDRAHTFPTPPASASSLMGLSNQSSSYDWNNQGMNSGVPNTQPLSIDTTLSNARSMPTTPATTPPGNSLQGMQSYQSQSGYDTSKTYYSTAPSSHPHYAPQHSLSQYGQTMPPHSYIKNEMAPPAGRGPGGQSETETSDVKPTDRYSQSNGHVAPGAGESGPEHESDYVQHDNTGYGAPRSSYTYTTNTSVGSLAGEHSQLTTDITGSPQQNGSGRMTPRTGGGPPPQWASGYASPRPTAASSLYNIVSDTRGSSNGAGSDNYTVASNSAPTYSIGGSLGSGKRGREEDDMGRPDSQGDYESKRRRTNETTVGGPVGGVLLGLQPMKAGGAMPRRR</sequence>
<dbReference type="Proteomes" id="UP000649114">
    <property type="component" value="Unassembled WGS sequence"/>
</dbReference>
<dbReference type="PROSITE" id="PS51299">
    <property type="entry name" value="HTH_APSES"/>
    <property type="match status" value="1"/>
</dbReference>
<feature type="region of interest" description="Disordered" evidence="11">
    <location>
        <begin position="173"/>
        <end position="218"/>
    </location>
</feature>
<evidence type="ECO:0000256" key="2">
    <source>
        <dbReference type="ARBA" id="ARBA00019309"/>
    </source>
</evidence>
<dbReference type="GO" id="GO:0048315">
    <property type="term" value="P:conidium formation"/>
    <property type="evidence" value="ECO:0007669"/>
    <property type="project" value="UniProtKB-KW"/>
</dbReference>
<keyword evidence="4" id="KW-0805">Transcription regulation</keyword>
<evidence type="ECO:0000313" key="13">
    <source>
        <dbReference type="EMBL" id="KAF4200943.1"/>
    </source>
</evidence>
<evidence type="ECO:0000256" key="8">
    <source>
        <dbReference type="ARBA" id="ARBA00031907"/>
    </source>
</evidence>
<dbReference type="GO" id="GO:0003700">
    <property type="term" value="F:DNA-binding transcription factor activity"/>
    <property type="evidence" value="ECO:0007669"/>
    <property type="project" value="TreeGrafter"/>
</dbReference>
<feature type="compositionally biased region" description="Low complexity" evidence="11">
    <location>
        <begin position="620"/>
        <end position="633"/>
    </location>
</feature>
<evidence type="ECO:0000256" key="5">
    <source>
        <dbReference type="ARBA" id="ARBA00023125"/>
    </source>
</evidence>
<dbReference type="GO" id="GO:0043565">
    <property type="term" value="F:sequence-specific DNA binding"/>
    <property type="evidence" value="ECO:0007669"/>
    <property type="project" value="TreeGrafter"/>
</dbReference>
<keyword evidence="7" id="KW-0183">Conidiation</keyword>
<evidence type="ECO:0000256" key="11">
    <source>
        <dbReference type="SAM" id="MobiDB-lite"/>
    </source>
</evidence>
<feature type="compositionally biased region" description="Basic and acidic residues" evidence="11">
    <location>
        <begin position="836"/>
        <end position="845"/>
    </location>
</feature>
<evidence type="ECO:0000259" key="12">
    <source>
        <dbReference type="PROSITE" id="PS51299"/>
    </source>
</evidence>
<evidence type="ECO:0000256" key="9">
    <source>
        <dbReference type="ARBA" id="ARBA00073215"/>
    </source>
</evidence>
<comment type="caution">
    <text evidence="13">The sequence shown here is derived from an EMBL/GenBank/DDBJ whole genome shotgun (WGS) entry which is preliminary data.</text>
</comment>
<keyword evidence="5" id="KW-0238">DNA-binding</keyword>
<feature type="compositionally biased region" description="Low complexity" evidence="11">
    <location>
        <begin position="565"/>
        <end position="578"/>
    </location>
</feature>
<dbReference type="Pfam" id="PF04383">
    <property type="entry name" value="KilA-N"/>
    <property type="match status" value="1"/>
</dbReference>
<feature type="region of interest" description="Disordered" evidence="11">
    <location>
        <begin position="499"/>
        <end position="888"/>
    </location>
</feature>
<dbReference type="GO" id="GO:0045944">
    <property type="term" value="P:positive regulation of transcription by RNA polymerase II"/>
    <property type="evidence" value="ECO:0007669"/>
    <property type="project" value="TreeGrafter"/>
</dbReference>
<keyword evidence="6" id="KW-0804">Transcription</keyword>
<dbReference type="InterPro" id="IPR029790">
    <property type="entry name" value="EFG1/Phd1/StuA"/>
</dbReference>
<protein>
    <recommendedName>
        <fullName evidence="9">Cell pattern formation-associated protein STUA</fullName>
    </recommendedName>
    <alternativeName>
        <fullName evidence="2 10">Cell pattern formation-associated protein stuA</fullName>
    </alternativeName>
    <alternativeName>
        <fullName evidence="8">Stunted protein A</fullName>
    </alternativeName>
</protein>
<feature type="compositionally biased region" description="Polar residues" evidence="11">
    <location>
        <begin position="579"/>
        <end position="619"/>
    </location>
</feature>
<feature type="compositionally biased region" description="Polar residues" evidence="11">
    <location>
        <begin position="751"/>
        <end position="766"/>
    </location>
</feature>
<accession>A0AAN5YHX7</accession>
<evidence type="ECO:0000256" key="7">
    <source>
        <dbReference type="ARBA" id="ARBA00023321"/>
    </source>
</evidence>